<feature type="region of interest" description="Disordered" evidence="1">
    <location>
        <begin position="126"/>
        <end position="165"/>
    </location>
</feature>
<feature type="transmembrane region" description="Helical" evidence="2">
    <location>
        <begin position="12"/>
        <end position="34"/>
    </location>
</feature>
<reference evidence="3 4" key="1">
    <citation type="submission" date="2015-07" db="EMBL/GenBank/DDBJ databases">
        <title>Whole genome sequence of Herpetosiphon geysericola DSM 7119.</title>
        <authorList>
            <person name="Hemp J."/>
            <person name="Ward L.M."/>
            <person name="Pace L.A."/>
            <person name="Fischer W.W."/>
        </authorList>
    </citation>
    <scope>NUCLEOTIDE SEQUENCE [LARGE SCALE GENOMIC DNA]</scope>
    <source>
        <strain evidence="3 4">DSM 7119</strain>
    </source>
</reference>
<keyword evidence="2" id="KW-0812">Transmembrane</keyword>
<dbReference type="AlphaFoldDB" id="A0A0P6YB79"/>
<keyword evidence="4" id="KW-1185">Reference proteome</keyword>
<proteinExistence type="predicted"/>
<evidence type="ECO:0000313" key="4">
    <source>
        <dbReference type="Proteomes" id="UP000050277"/>
    </source>
</evidence>
<feature type="transmembrane region" description="Helical" evidence="2">
    <location>
        <begin position="78"/>
        <end position="97"/>
    </location>
</feature>
<keyword evidence="2" id="KW-1133">Transmembrane helix</keyword>
<accession>A0A0P6YB79</accession>
<keyword evidence="2" id="KW-0472">Membrane</keyword>
<evidence type="ECO:0000256" key="2">
    <source>
        <dbReference type="SAM" id="Phobius"/>
    </source>
</evidence>
<name>A0A0P6YB79_9CHLR</name>
<protein>
    <submittedName>
        <fullName evidence="3">Uncharacterized protein</fullName>
    </submittedName>
</protein>
<gene>
    <name evidence="3" type="ORF">SE18_11810</name>
</gene>
<evidence type="ECO:0000313" key="3">
    <source>
        <dbReference type="EMBL" id="KPL86671.1"/>
    </source>
</evidence>
<comment type="caution">
    <text evidence="3">The sequence shown here is derived from an EMBL/GenBank/DDBJ whole genome shotgun (WGS) entry which is preliminary data.</text>
</comment>
<dbReference type="EMBL" id="LGKP01000021">
    <property type="protein sequence ID" value="KPL86671.1"/>
    <property type="molecule type" value="Genomic_DNA"/>
</dbReference>
<organism evidence="3 4">
    <name type="scientific">Herpetosiphon geysericola</name>
    <dbReference type="NCBI Taxonomy" id="70996"/>
    <lineage>
        <taxon>Bacteria</taxon>
        <taxon>Bacillati</taxon>
        <taxon>Chloroflexota</taxon>
        <taxon>Chloroflexia</taxon>
        <taxon>Herpetosiphonales</taxon>
        <taxon>Herpetosiphonaceae</taxon>
        <taxon>Herpetosiphon</taxon>
    </lineage>
</organism>
<dbReference type="Proteomes" id="UP000050277">
    <property type="component" value="Unassembled WGS sequence"/>
</dbReference>
<dbReference type="OrthoDB" id="9962990at2"/>
<feature type="transmembrane region" description="Helical" evidence="2">
    <location>
        <begin position="55"/>
        <end position="72"/>
    </location>
</feature>
<evidence type="ECO:0000256" key="1">
    <source>
        <dbReference type="SAM" id="MobiDB-lite"/>
    </source>
</evidence>
<sequence length="165" mass="18222">MYFTQNDPPILFPSWVAGLLVVWIAVLVGAIFWLRSLPPKNPSRLAFRKRTSNGLLIIAGIGIVQFLARWLKIDVVEWRLWGYVLFVALIGFGLYSWQYARSTLPALVAQTGKVKSNYAKSRAAAASSNVKAGADGVASEPAAPRLPKPIATTGRRDARRSKKRK</sequence>
<dbReference type="RefSeq" id="WP_054534659.1">
    <property type="nucleotide sequence ID" value="NZ_LGKP01000021.1"/>
</dbReference>